<reference evidence="1" key="1">
    <citation type="submission" date="2014-09" db="EMBL/GenBank/DDBJ databases">
        <authorList>
            <person name="Magalhaes I.L.F."/>
            <person name="Oliveira U."/>
            <person name="Santos F.R."/>
            <person name="Vidigal T.H.D.A."/>
            <person name="Brescovit A.D."/>
            <person name="Santos A.J."/>
        </authorList>
    </citation>
    <scope>NUCLEOTIDE SEQUENCE</scope>
    <source>
        <tissue evidence="1">Shoot tissue taken approximately 20 cm above the soil surface</tissue>
    </source>
</reference>
<sequence>MSCFDHLLKESSGCAVLNWISKI</sequence>
<name>A0A0A8ZJ27_ARUDO</name>
<organism evidence="1">
    <name type="scientific">Arundo donax</name>
    <name type="common">Giant reed</name>
    <name type="synonym">Donax arundinaceus</name>
    <dbReference type="NCBI Taxonomy" id="35708"/>
    <lineage>
        <taxon>Eukaryota</taxon>
        <taxon>Viridiplantae</taxon>
        <taxon>Streptophyta</taxon>
        <taxon>Embryophyta</taxon>
        <taxon>Tracheophyta</taxon>
        <taxon>Spermatophyta</taxon>
        <taxon>Magnoliopsida</taxon>
        <taxon>Liliopsida</taxon>
        <taxon>Poales</taxon>
        <taxon>Poaceae</taxon>
        <taxon>PACMAD clade</taxon>
        <taxon>Arundinoideae</taxon>
        <taxon>Arundineae</taxon>
        <taxon>Arundo</taxon>
    </lineage>
</organism>
<evidence type="ECO:0000313" key="1">
    <source>
        <dbReference type="EMBL" id="JAD36735.1"/>
    </source>
</evidence>
<protein>
    <submittedName>
        <fullName evidence="1">Uncharacterized protein</fullName>
    </submittedName>
</protein>
<dbReference type="AlphaFoldDB" id="A0A0A8ZJ27"/>
<reference evidence="1" key="2">
    <citation type="journal article" date="2015" name="Data Brief">
        <title>Shoot transcriptome of the giant reed, Arundo donax.</title>
        <authorList>
            <person name="Barrero R.A."/>
            <person name="Guerrero F.D."/>
            <person name="Moolhuijzen P."/>
            <person name="Goolsby J.A."/>
            <person name="Tidwell J."/>
            <person name="Bellgard S.E."/>
            <person name="Bellgard M.I."/>
        </authorList>
    </citation>
    <scope>NUCLEOTIDE SEQUENCE</scope>
    <source>
        <tissue evidence="1">Shoot tissue taken approximately 20 cm above the soil surface</tissue>
    </source>
</reference>
<proteinExistence type="predicted"/>
<accession>A0A0A8ZJ27</accession>
<dbReference type="EMBL" id="GBRH01261160">
    <property type="protein sequence ID" value="JAD36735.1"/>
    <property type="molecule type" value="Transcribed_RNA"/>
</dbReference>